<keyword evidence="3" id="KW-0378">Hydrolase</keyword>
<dbReference type="PANTHER" id="PTHR30417:SF1">
    <property type="entry name" value="N-ACETYLMURAMOYL-L-ALANINE AMIDASE AMID"/>
    <property type="match status" value="1"/>
</dbReference>
<evidence type="ECO:0000259" key="5">
    <source>
        <dbReference type="SMART" id="SM00644"/>
    </source>
</evidence>
<dbReference type="InterPro" id="IPR036505">
    <property type="entry name" value="Amidase/PGRP_sf"/>
</dbReference>
<dbReference type="Pfam" id="PF01510">
    <property type="entry name" value="Amidase_2"/>
    <property type="match status" value="1"/>
</dbReference>
<dbReference type="SMART" id="SM00644">
    <property type="entry name" value="Ami_2"/>
    <property type="match status" value="1"/>
</dbReference>
<dbReference type="EMBL" id="VDUZ01000009">
    <property type="protein sequence ID" value="TXL77160.1"/>
    <property type="molecule type" value="Genomic_DNA"/>
</dbReference>
<dbReference type="GO" id="GO:0008745">
    <property type="term" value="F:N-acetylmuramoyl-L-alanine amidase activity"/>
    <property type="evidence" value="ECO:0007669"/>
    <property type="project" value="UniProtKB-EC"/>
</dbReference>
<evidence type="ECO:0000313" key="7">
    <source>
        <dbReference type="Proteomes" id="UP000321638"/>
    </source>
</evidence>
<dbReference type="InterPro" id="IPR002502">
    <property type="entry name" value="Amidase_domain"/>
</dbReference>
<evidence type="ECO:0000256" key="3">
    <source>
        <dbReference type="ARBA" id="ARBA00022801"/>
    </source>
</evidence>
<reference evidence="6 7" key="1">
    <citation type="submission" date="2019-06" db="EMBL/GenBank/DDBJ databases">
        <title>New taxonomy in bacterial strain CC-CFT640, isolated from vineyard.</title>
        <authorList>
            <person name="Lin S.-Y."/>
            <person name="Tsai C.-F."/>
            <person name="Young C.-C."/>
        </authorList>
    </citation>
    <scope>NUCLEOTIDE SEQUENCE [LARGE SCALE GENOMIC DNA]</scope>
    <source>
        <strain evidence="6 7">CC-CFT640</strain>
    </source>
</reference>
<dbReference type="SUPFAM" id="SSF55846">
    <property type="entry name" value="N-acetylmuramoyl-L-alanine amidase-like"/>
    <property type="match status" value="1"/>
</dbReference>
<dbReference type="CDD" id="cd06583">
    <property type="entry name" value="PGRP"/>
    <property type="match status" value="1"/>
</dbReference>
<dbReference type="GO" id="GO:0009253">
    <property type="term" value="P:peptidoglycan catabolic process"/>
    <property type="evidence" value="ECO:0007669"/>
    <property type="project" value="InterPro"/>
</dbReference>
<dbReference type="GO" id="GO:0071555">
    <property type="term" value="P:cell wall organization"/>
    <property type="evidence" value="ECO:0007669"/>
    <property type="project" value="UniProtKB-KW"/>
</dbReference>
<evidence type="ECO:0000256" key="4">
    <source>
        <dbReference type="ARBA" id="ARBA00023316"/>
    </source>
</evidence>
<name>A0A5C8PQW6_9HYPH</name>
<dbReference type="Gene3D" id="3.40.80.10">
    <property type="entry name" value="Peptidoglycan recognition protein-like"/>
    <property type="match status" value="1"/>
</dbReference>
<dbReference type="PANTHER" id="PTHR30417">
    <property type="entry name" value="N-ACETYLMURAMOYL-L-ALANINE AMIDASE AMID"/>
    <property type="match status" value="1"/>
</dbReference>
<keyword evidence="7" id="KW-1185">Reference proteome</keyword>
<proteinExistence type="predicted"/>
<evidence type="ECO:0000313" key="6">
    <source>
        <dbReference type="EMBL" id="TXL77160.1"/>
    </source>
</evidence>
<comment type="caution">
    <text evidence="6">The sequence shown here is derived from an EMBL/GenBank/DDBJ whole genome shotgun (WGS) entry which is preliminary data.</text>
</comment>
<dbReference type="GO" id="GO:0009254">
    <property type="term" value="P:peptidoglycan turnover"/>
    <property type="evidence" value="ECO:0007669"/>
    <property type="project" value="TreeGrafter"/>
</dbReference>
<evidence type="ECO:0000256" key="1">
    <source>
        <dbReference type="ARBA" id="ARBA00001561"/>
    </source>
</evidence>
<gene>
    <name evidence="6" type="ORF">FHP25_10370</name>
</gene>
<sequence length="287" mass="32175">MAQLMIADIKPPMAFGDLDVNMRTGVLSGQGVRQSRCTNIGRHLVDPQVILIHFTAGPGTAQRSIDAMNARNVSAHIVVDRSGDIWQGVPLTRTAYHAGNGNWGIYRNNLNSHSIGIETCNLGPMWRNKRQLLIDSYGIERIGFPTVRDAHRNAKSLDVKTLMGEAAYNRIVKKGVEKPDFTNVEWEIFPEEQLKALQRLCSMLVTRYPSIRNIIGHDDYAPQRKIDPGPAMRLESLLGWMPESRVILYQDDHRRPGYTGSLNSPDYVRNLVTSRTFAAGNIGRDIV</sequence>
<dbReference type="AlphaFoldDB" id="A0A5C8PQW6"/>
<dbReference type="OrthoDB" id="9794842at2"/>
<accession>A0A5C8PQW6</accession>
<organism evidence="6 7">
    <name type="scientific">Vineibacter terrae</name>
    <dbReference type="NCBI Taxonomy" id="2586908"/>
    <lineage>
        <taxon>Bacteria</taxon>
        <taxon>Pseudomonadati</taxon>
        <taxon>Pseudomonadota</taxon>
        <taxon>Alphaproteobacteria</taxon>
        <taxon>Hyphomicrobiales</taxon>
        <taxon>Vineibacter</taxon>
    </lineage>
</organism>
<evidence type="ECO:0000256" key="2">
    <source>
        <dbReference type="ARBA" id="ARBA00011901"/>
    </source>
</evidence>
<comment type="catalytic activity">
    <reaction evidence="1">
        <text>Hydrolyzes the link between N-acetylmuramoyl residues and L-amino acid residues in certain cell-wall glycopeptides.</text>
        <dbReference type="EC" id="3.5.1.28"/>
    </reaction>
</comment>
<feature type="domain" description="N-acetylmuramoyl-L-alanine amidase" evidence="5">
    <location>
        <begin position="37"/>
        <end position="229"/>
    </location>
</feature>
<dbReference type="EC" id="3.5.1.28" evidence="2"/>
<dbReference type="InterPro" id="IPR051206">
    <property type="entry name" value="NAMLAA_amidase_2"/>
</dbReference>
<protein>
    <recommendedName>
        <fullName evidence="2">N-acetylmuramoyl-L-alanine amidase</fullName>
        <ecNumber evidence="2">3.5.1.28</ecNumber>
    </recommendedName>
</protein>
<keyword evidence="4" id="KW-0961">Cell wall biogenesis/degradation</keyword>
<dbReference type="Proteomes" id="UP000321638">
    <property type="component" value="Unassembled WGS sequence"/>
</dbReference>
<dbReference type="RefSeq" id="WP_147846860.1">
    <property type="nucleotide sequence ID" value="NZ_VDUZ01000009.1"/>
</dbReference>